<feature type="binding site" evidence="8 9">
    <location>
        <position position="105"/>
    </location>
    <ligand>
        <name>S-adenosyl-L-methionine</name>
        <dbReference type="ChEBI" id="CHEBI:59789"/>
    </ligand>
</feature>
<dbReference type="InterPro" id="IPR001737">
    <property type="entry name" value="KsgA/Erm"/>
</dbReference>
<evidence type="ECO:0000256" key="2">
    <source>
        <dbReference type="ARBA" id="ARBA00022552"/>
    </source>
</evidence>
<evidence type="ECO:0000256" key="6">
    <source>
        <dbReference type="ARBA" id="ARBA00022884"/>
    </source>
</evidence>
<dbReference type="STRING" id="137733.SAMN05421767_13915"/>
<dbReference type="PROSITE" id="PS51689">
    <property type="entry name" value="SAM_RNA_A_N6_MT"/>
    <property type="match status" value="1"/>
</dbReference>
<dbReference type="GO" id="GO:0005829">
    <property type="term" value="C:cytosol"/>
    <property type="evidence" value="ECO:0007669"/>
    <property type="project" value="TreeGrafter"/>
</dbReference>
<dbReference type="Pfam" id="PF00398">
    <property type="entry name" value="RrnaAD"/>
    <property type="match status" value="1"/>
</dbReference>
<comment type="function">
    <text evidence="8">Specifically dimethylates two adjacent adenosines (A1518 and A1519) in the loop of a conserved hairpin near the 3'-end of 16S rRNA in the 30S particle. May play a critical role in biogenesis of 30S subunits.</text>
</comment>
<evidence type="ECO:0000256" key="7">
    <source>
        <dbReference type="ARBA" id="ARBA00049167"/>
    </source>
</evidence>
<dbReference type="Gene3D" id="1.10.8.100">
    <property type="entry name" value="Ribosomal RNA adenine dimethylase-like, domain 2"/>
    <property type="match status" value="1"/>
</dbReference>
<dbReference type="HAMAP" id="MF_00607">
    <property type="entry name" value="16SrRNA_methyltr_A"/>
    <property type="match status" value="1"/>
</dbReference>
<dbReference type="SMART" id="SM00650">
    <property type="entry name" value="rADc"/>
    <property type="match status" value="1"/>
</dbReference>
<dbReference type="PROSITE" id="PS01131">
    <property type="entry name" value="RRNA_A_DIMETH"/>
    <property type="match status" value="1"/>
</dbReference>
<evidence type="ECO:0000256" key="4">
    <source>
        <dbReference type="ARBA" id="ARBA00022679"/>
    </source>
</evidence>
<dbReference type="Gene3D" id="3.40.50.150">
    <property type="entry name" value="Vaccinia Virus protein VP39"/>
    <property type="match status" value="1"/>
</dbReference>
<evidence type="ECO:0000256" key="9">
    <source>
        <dbReference type="PROSITE-ProRule" id="PRU01026"/>
    </source>
</evidence>
<feature type="domain" description="Ribosomal RNA adenine methylase transferase N-terminal" evidence="10">
    <location>
        <begin position="39"/>
        <end position="215"/>
    </location>
</feature>
<dbReference type="AlphaFoldDB" id="A0A1H9NHD9"/>
<keyword evidence="4 8" id="KW-0808">Transferase</keyword>
<feature type="binding site" evidence="8 9">
    <location>
        <position position="80"/>
    </location>
    <ligand>
        <name>S-adenosyl-L-methionine</name>
        <dbReference type="ChEBI" id="CHEBI:59789"/>
    </ligand>
</feature>
<reference evidence="11 12" key="1">
    <citation type="submission" date="2016-10" db="EMBL/GenBank/DDBJ databases">
        <authorList>
            <person name="de Groot N.N."/>
        </authorList>
    </citation>
    <scope>NUCLEOTIDE SEQUENCE [LARGE SCALE GENOMIC DNA]</scope>
    <source>
        <strain evidence="11 12">DSM 15827</strain>
    </source>
</reference>
<evidence type="ECO:0000313" key="12">
    <source>
        <dbReference type="Proteomes" id="UP000198556"/>
    </source>
</evidence>
<dbReference type="InterPro" id="IPR020596">
    <property type="entry name" value="rRNA_Ade_Mease_Trfase_CS"/>
</dbReference>
<evidence type="ECO:0000256" key="3">
    <source>
        <dbReference type="ARBA" id="ARBA00022603"/>
    </source>
</evidence>
<dbReference type="PANTHER" id="PTHR11727:SF7">
    <property type="entry name" value="DIMETHYLADENOSINE TRANSFERASE-RELATED"/>
    <property type="match status" value="1"/>
</dbReference>
<dbReference type="GO" id="GO:0052908">
    <property type="term" value="F:16S rRNA (adenine(1518)-N(6)/adenine(1519)-N(6))-dimethyltransferase activity"/>
    <property type="evidence" value="ECO:0007669"/>
    <property type="project" value="UniProtKB-EC"/>
</dbReference>
<comment type="subcellular location">
    <subcellularLocation>
        <location evidence="8">Cytoplasm</location>
    </subcellularLocation>
</comment>
<keyword evidence="5 8" id="KW-0949">S-adenosyl-L-methionine</keyword>
<dbReference type="NCBIfam" id="TIGR00755">
    <property type="entry name" value="ksgA"/>
    <property type="match status" value="1"/>
</dbReference>
<feature type="binding site" evidence="8 9">
    <location>
        <position position="130"/>
    </location>
    <ligand>
        <name>S-adenosyl-L-methionine</name>
        <dbReference type="ChEBI" id="CHEBI:59789"/>
    </ligand>
</feature>
<dbReference type="GO" id="GO:0052910">
    <property type="term" value="F:23S rRNA (adenine(2085)-N(6))-dimethyltransferase activity"/>
    <property type="evidence" value="ECO:0007669"/>
    <property type="project" value="UniProtKB-EC"/>
</dbReference>
<dbReference type="GO" id="GO:0003723">
    <property type="term" value="F:RNA binding"/>
    <property type="evidence" value="ECO:0007669"/>
    <property type="project" value="UniProtKB-UniRule"/>
</dbReference>
<gene>
    <name evidence="8" type="primary">rsmA</name>
    <name evidence="8" type="synonym">ksgA</name>
    <name evidence="11" type="ORF">SAMN05421767_13915</name>
</gene>
<sequence length="312" mass="35461">MYETQKDIATPRRTKEIMDKYGLSVKKSLGQNFLIEPNILTKMLESAGVDKETNVIEIGPGIGALTERLARAAKEVLAFEIDGRLIPILDETLAPYNNVEVVHSDILDVDLRTVISEKFNIDERLLVVANLPYYITTPIIMNLLESQLPIDGFAMMMQKEVAQRMTAEPNTKAYGSLTIAIQYWCEARIGFIVPKTVFNPQPRIDSAILILERREKPLVDVTDESHFFPLIRHSFVQRRKTLWNNLTKVYATTPEAKKTLREALEDAGIEPSRRAESLSIDDFARLSNSMVAFNVRTIAVEETDKKKKHKNK</sequence>
<evidence type="ECO:0000256" key="1">
    <source>
        <dbReference type="ARBA" id="ARBA00022490"/>
    </source>
</evidence>
<keyword evidence="2 8" id="KW-0698">rRNA processing</keyword>
<dbReference type="InterPro" id="IPR020598">
    <property type="entry name" value="rRNA_Ade_methylase_Trfase_N"/>
</dbReference>
<dbReference type="InterPro" id="IPR029063">
    <property type="entry name" value="SAM-dependent_MTases_sf"/>
</dbReference>
<evidence type="ECO:0000259" key="10">
    <source>
        <dbReference type="SMART" id="SM00650"/>
    </source>
</evidence>
<feature type="binding site" evidence="8 9">
    <location>
        <position position="34"/>
    </location>
    <ligand>
        <name>S-adenosyl-L-methionine</name>
        <dbReference type="ChEBI" id="CHEBI:59789"/>
    </ligand>
</feature>
<name>A0A1H9NHD9_9LACT</name>
<accession>A0A1H9NHD9</accession>
<dbReference type="FunFam" id="3.40.50.150:FF:000023">
    <property type="entry name" value="Ribosomal RNA small subunit methyltransferase A"/>
    <property type="match status" value="1"/>
</dbReference>
<keyword evidence="1 8" id="KW-0963">Cytoplasm</keyword>
<dbReference type="SUPFAM" id="SSF53335">
    <property type="entry name" value="S-adenosyl-L-methionine-dependent methyltransferases"/>
    <property type="match status" value="1"/>
</dbReference>
<dbReference type="EC" id="2.1.1.182" evidence="8"/>
<dbReference type="Proteomes" id="UP000198556">
    <property type="component" value="Unassembled WGS sequence"/>
</dbReference>
<dbReference type="CDD" id="cd02440">
    <property type="entry name" value="AdoMet_MTases"/>
    <property type="match status" value="1"/>
</dbReference>
<proteinExistence type="inferred from homology"/>
<organism evidence="11 12">
    <name type="scientific">Granulicatella balaenopterae</name>
    <dbReference type="NCBI Taxonomy" id="137733"/>
    <lineage>
        <taxon>Bacteria</taxon>
        <taxon>Bacillati</taxon>
        <taxon>Bacillota</taxon>
        <taxon>Bacilli</taxon>
        <taxon>Lactobacillales</taxon>
        <taxon>Carnobacteriaceae</taxon>
        <taxon>Granulicatella</taxon>
    </lineage>
</organism>
<comment type="similarity">
    <text evidence="8">Belongs to the class I-like SAM-binding methyltransferase superfamily. rRNA adenine N(6)-methyltransferase family. RsmA subfamily.</text>
</comment>
<protein>
    <recommendedName>
        <fullName evidence="8">Ribosomal RNA small subunit methyltransferase A</fullName>
        <ecNumber evidence="8">2.1.1.182</ecNumber>
    </recommendedName>
    <alternativeName>
        <fullName evidence="8">16S rRNA (adenine(1518)-N(6)/adenine(1519)-N(6))-dimethyltransferase</fullName>
    </alternativeName>
    <alternativeName>
        <fullName evidence="8">16S rRNA dimethyladenosine transferase</fullName>
    </alternativeName>
    <alternativeName>
        <fullName evidence="8">16S rRNA dimethylase</fullName>
    </alternativeName>
    <alternativeName>
        <fullName evidence="8">S-adenosylmethionine-6-N', N'-adenosyl(rRNA) dimethyltransferase</fullName>
    </alternativeName>
</protein>
<dbReference type="EMBL" id="FOGF01000039">
    <property type="protein sequence ID" value="SER35177.1"/>
    <property type="molecule type" value="Genomic_DNA"/>
</dbReference>
<keyword evidence="3 8" id="KW-0489">Methyltransferase</keyword>
<feature type="binding site" evidence="8 9">
    <location>
        <position position="32"/>
    </location>
    <ligand>
        <name>S-adenosyl-L-methionine</name>
        <dbReference type="ChEBI" id="CHEBI:59789"/>
    </ligand>
</feature>
<feature type="binding site" evidence="8 9">
    <location>
        <position position="59"/>
    </location>
    <ligand>
        <name>S-adenosyl-L-methionine</name>
        <dbReference type="ChEBI" id="CHEBI:59789"/>
    </ligand>
</feature>
<comment type="catalytic activity">
    <reaction evidence="8">
        <text>adenosine(1518)/adenosine(1519) in 16S rRNA + 4 S-adenosyl-L-methionine = N(6)-dimethyladenosine(1518)/N(6)-dimethyladenosine(1519) in 16S rRNA + 4 S-adenosyl-L-homocysteine + 4 H(+)</text>
        <dbReference type="Rhea" id="RHEA:19609"/>
        <dbReference type="Rhea" id="RHEA-COMP:10232"/>
        <dbReference type="Rhea" id="RHEA-COMP:10233"/>
        <dbReference type="ChEBI" id="CHEBI:15378"/>
        <dbReference type="ChEBI" id="CHEBI:57856"/>
        <dbReference type="ChEBI" id="CHEBI:59789"/>
        <dbReference type="ChEBI" id="CHEBI:74411"/>
        <dbReference type="ChEBI" id="CHEBI:74493"/>
        <dbReference type="EC" id="2.1.1.182"/>
    </reaction>
</comment>
<keyword evidence="12" id="KW-1185">Reference proteome</keyword>
<evidence type="ECO:0000256" key="8">
    <source>
        <dbReference type="HAMAP-Rule" id="MF_00607"/>
    </source>
</evidence>
<comment type="catalytic activity">
    <reaction evidence="7">
        <text>adenosine(2085) in 23S rRNA + 2 S-adenosyl-L-methionine = N(6)-dimethyladenosine(2085) in 23S rRNA + 2 S-adenosyl-L-homocysteine + 2 H(+)</text>
        <dbReference type="Rhea" id="RHEA:42784"/>
        <dbReference type="Rhea" id="RHEA-COMP:10237"/>
        <dbReference type="Rhea" id="RHEA-COMP:10238"/>
        <dbReference type="ChEBI" id="CHEBI:15378"/>
        <dbReference type="ChEBI" id="CHEBI:57856"/>
        <dbReference type="ChEBI" id="CHEBI:59789"/>
        <dbReference type="ChEBI" id="CHEBI:74411"/>
        <dbReference type="ChEBI" id="CHEBI:74493"/>
        <dbReference type="EC" id="2.1.1.184"/>
    </reaction>
</comment>
<evidence type="ECO:0000313" key="11">
    <source>
        <dbReference type="EMBL" id="SER35177.1"/>
    </source>
</evidence>
<keyword evidence="6 8" id="KW-0694">RNA-binding</keyword>
<dbReference type="InterPro" id="IPR011530">
    <property type="entry name" value="rRNA_adenine_dimethylase"/>
</dbReference>
<evidence type="ECO:0000256" key="5">
    <source>
        <dbReference type="ARBA" id="ARBA00022691"/>
    </source>
</evidence>
<dbReference type="InterPro" id="IPR023165">
    <property type="entry name" value="rRNA_Ade_diMease-like_C"/>
</dbReference>
<dbReference type="PANTHER" id="PTHR11727">
    <property type="entry name" value="DIMETHYLADENOSINE TRANSFERASE"/>
    <property type="match status" value="1"/>
</dbReference>